<proteinExistence type="predicted"/>
<feature type="compositionally biased region" description="Basic and acidic residues" evidence="5">
    <location>
        <begin position="85"/>
        <end position="104"/>
    </location>
</feature>
<dbReference type="SUPFAM" id="SSF103473">
    <property type="entry name" value="MFS general substrate transporter"/>
    <property type="match status" value="1"/>
</dbReference>
<evidence type="ECO:0000313" key="7">
    <source>
        <dbReference type="EMBL" id="KAK7069347.1"/>
    </source>
</evidence>
<comment type="subcellular location">
    <subcellularLocation>
        <location evidence="1">Membrane</location>
        <topology evidence="1">Multi-pass membrane protein</topology>
    </subcellularLocation>
</comment>
<evidence type="ECO:0000256" key="2">
    <source>
        <dbReference type="ARBA" id="ARBA00022692"/>
    </source>
</evidence>
<name>A0AAN8WQP9_HALRR</name>
<keyword evidence="3 6" id="KW-1133">Transmembrane helix</keyword>
<dbReference type="GO" id="GO:0016020">
    <property type="term" value="C:membrane"/>
    <property type="evidence" value="ECO:0007669"/>
    <property type="project" value="UniProtKB-SubCell"/>
</dbReference>
<evidence type="ECO:0000256" key="5">
    <source>
        <dbReference type="SAM" id="MobiDB-lite"/>
    </source>
</evidence>
<evidence type="ECO:0000256" key="6">
    <source>
        <dbReference type="SAM" id="Phobius"/>
    </source>
</evidence>
<feature type="transmembrane region" description="Helical" evidence="6">
    <location>
        <begin position="21"/>
        <end position="44"/>
    </location>
</feature>
<evidence type="ECO:0000256" key="3">
    <source>
        <dbReference type="ARBA" id="ARBA00022989"/>
    </source>
</evidence>
<feature type="transmembrane region" description="Helical" evidence="6">
    <location>
        <begin position="56"/>
        <end position="78"/>
    </location>
</feature>
<keyword evidence="4 6" id="KW-0472">Membrane</keyword>
<evidence type="ECO:0000256" key="1">
    <source>
        <dbReference type="ARBA" id="ARBA00004141"/>
    </source>
</evidence>
<dbReference type="GO" id="GO:0022857">
    <property type="term" value="F:transmembrane transporter activity"/>
    <property type="evidence" value="ECO:0007669"/>
    <property type="project" value="TreeGrafter"/>
</dbReference>
<protein>
    <submittedName>
        <fullName evidence="7">Uncharacterized protein</fullName>
    </submittedName>
</protein>
<organism evidence="7 8">
    <name type="scientific">Halocaridina rubra</name>
    <name type="common">Hawaiian red shrimp</name>
    <dbReference type="NCBI Taxonomy" id="373956"/>
    <lineage>
        <taxon>Eukaryota</taxon>
        <taxon>Metazoa</taxon>
        <taxon>Ecdysozoa</taxon>
        <taxon>Arthropoda</taxon>
        <taxon>Crustacea</taxon>
        <taxon>Multicrustacea</taxon>
        <taxon>Malacostraca</taxon>
        <taxon>Eumalacostraca</taxon>
        <taxon>Eucarida</taxon>
        <taxon>Decapoda</taxon>
        <taxon>Pleocyemata</taxon>
        <taxon>Caridea</taxon>
        <taxon>Atyoidea</taxon>
        <taxon>Atyidae</taxon>
        <taxon>Halocaridina</taxon>
    </lineage>
</organism>
<gene>
    <name evidence="7" type="ORF">SK128_009561</name>
</gene>
<dbReference type="InterPro" id="IPR036259">
    <property type="entry name" value="MFS_trans_sf"/>
</dbReference>
<evidence type="ECO:0000313" key="8">
    <source>
        <dbReference type="Proteomes" id="UP001381693"/>
    </source>
</evidence>
<sequence length="104" mass="11310">MFLGGMYSGFLSNHIDIAPPLAGTLMGITNTCATVPGIVVPSFVGYMTHGNQTVEAWRTIFFITLGIFGLEAIVFCAFGSGEEQEWAKPKPRQDPEEQKLNEGL</sequence>
<dbReference type="EMBL" id="JAXCGZ010016940">
    <property type="protein sequence ID" value="KAK7069347.1"/>
    <property type="molecule type" value="Genomic_DNA"/>
</dbReference>
<keyword evidence="2 6" id="KW-0812">Transmembrane</keyword>
<evidence type="ECO:0000256" key="4">
    <source>
        <dbReference type="ARBA" id="ARBA00023136"/>
    </source>
</evidence>
<comment type="caution">
    <text evidence="7">The sequence shown here is derived from an EMBL/GenBank/DDBJ whole genome shotgun (WGS) entry which is preliminary data.</text>
</comment>
<reference evidence="7 8" key="1">
    <citation type="submission" date="2023-11" db="EMBL/GenBank/DDBJ databases">
        <title>Halocaridina rubra genome assembly.</title>
        <authorList>
            <person name="Smith C."/>
        </authorList>
    </citation>
    <scope>NUCLEOTIDE SEQUENCE [LARGE SCALE GENOMIC DNA]</scope>
    <source>
        <strain evidence="7">EP-1</strain>
        <tissue evidence="7">Whole</tissue>
    </source>
</reference>
<dbReference type="AlphaFoldDB" id="A0AAN8WQP9"/>
<accession>A0AAN8WQP9</accession>
<feature type="region of interest" description="Disordered" evidence="5">
    <location>
        <begin position="83"/>
        <end position="104"/>
    </location>
</feature>
<keyword evidence="8" id="KW-1185">Reference proteome</keyword>
<dbReference type="Gene3D" id="1.20.1250.20">
    <property type="entry name" value="MFS general substrate transporter like domains"/>
    <property type="match status" value="1"/>
</dbReference>
<dbReference type="Proteomes" id="UP001381693">
    <property type="component" value="Unassembled WGS sequence"/>
</dbReference>
<dbReference type="GO" id="GO:0006820">
    <property type="term" value="P:monoatomic anion transport"/>
    <property type="evidence" value="ECO:0007669"/>
    <property type="project" value="TreeGrafter"/>
</dbReference>
<dbReference type="PANTHER" id="PTHR11662:SF457">
    <property type="entry name" value="MAJOR FACILITATOR SUPERFAMILY TRANSPORTER 3"/>
    <property type="match status" value="1"/>
</dbReference>
<dbReference type="InterPro" id="IPR050382">
    <property type="entry name" value="MFS_Na/Anion_cotransporter"/>
</dbReference>
<dbReference type="PANTHER" id="PTHR11662">
    <property type="entry name" value="SOLUTE CARRIER FAMILY 17"/>
    <property type="match status" value="1"/>
</dbReference>